<dbReference type="Proteomes" id="UP000031036">
    <property type="component" value="Unassembled WGS sequence"/>
</dbReference>
<proteinExistence type="predicted"/>
<name>A0A0B2VJC0_TOXCA</name>
<dbReference type="EMBL" id="JPKZ01001502">
    <property type="protein sequence ID" value="KHN81542.1"/>
    <property type="molecule type" value="Genomic_DNA"/>
</dbReference>
<accession>A0A0B2VJC0</accession>
<keyword evidence="2" id="KW-1185">Reference proteome</keyword>
<gene>
    <name evidence="1" type="ORF">Tcan_13530</name>
</gene>
<reference evidence="1 2" key="1">
    <citation type="submission" date="2014-11" db="EMBL/GenBank/DDBJ databases">
        <title>Genetic blueprint of the zoonotic pathogen Toxocara canis.</title>
        <authorList>
            <person name="Zhu X.-Q."/>
            <person name="Korhonen P.K."/>
            <person name="Cai H."/>
            <person name="Young N.D."/>
            <person name="Nejsum P."/>
            <person name="von Samson-Himmelstjerna G."/>
            <person name="Boag P.R."/>
            <person name="Tan P."/>
            <person name="Li Q."/>
            <person name="Min J."/>
            <person name="Yang Y."/>
            <person name="Wang X."/>
            <person name="Fang X."/>
            <person name="Hall R.S."/>
            <person name="Hofmann A."/>
            <person name="Sternberg P.W."/>
            <person name="Jex A.R."/>
            <person name="Gasser R.B."/>
        </authorList>
    </citation>
    <scope>NUCLEOTIDE SEQUENCE [LARGE SCALE GENOMIC DNA]</scope>
    <source>
        <strain evidence="1">PN_DK_2014</strain>
    </source>
</reference>
<comment type="caution">
    <text evidence="1">The sequence shown here is derived from an EMBL/GenBank/DDBJ whole genome shotgun (WGS) entry which is preliminary data.</text>
</comment>
<evidence type="ECO:0000313" key="2">
    <source>
        <dbReference type="Proteomes" id="UP000031036"/>
    </source>
</evidence>
<dbReference type="AlphaFoldDB" id="A0A0B2VJC0"/>
<protein>
    <submittedName>
        <fullName evidence="1">Uncharacterized protein</fullName>
    </submittedName>
</protein>
<organism evidence="1 2">
    <name type="scientific">Toxocara canis</name>
    <name type="common">Canine roundworm</name>
    <dbReference type="NCBI Taxonomy" id="6265"/>
    <lineage>
        <taxon>Eukaryota</taxon>
        <taxon>Metazoa</taxon>
        <taxon>Ecdysozoa</taxon>
        <taxon>Nematoda</taxon>
        <taxon>Chromadorea</taxon>
        <taxon>Rhabditida</taxon>
        <taxon>Spirurina</taxon>
        <taxon>Ascaridomorpha</taxon>
        <taxon>Ascaridoidea</taxon>
        <taxon>Toxocaridae</taxon>
        <taxon>Toxocara</taxon>
    </lineage>
</organism>
<sequence>MVQEQSLKYYFPYHWQYAKDKANNVLTLLGTTPPTVQLSPISAVMQHTKKRFEPDAK</sequence>
<evidence type="ECO:0000313" key="1">
    <source>
        <dbReference type="EMBL" id="KHN81542.1"/>
    </source>
</evidence>